<evidence type="ECO:0000256" key="1">
    <source>
        <dbReference type="ARBA" id="ARBA00022603"/>
    </source>
</evidence>
<dbReference type="Proteomes" id="UP001500190">
    <property type="component" value="Unassembled WGS sequence"/>
</dbReference>
<evidence type="ECO:0000256" key="2">
    <source>
        <dbReference type="ARBA" id="ARBA00022679"/>
    </source>
</evidence>
<feature type="binding site" evidence="4">
    <location>
        <position position="89"/>
    </location>
    <ligand>
        <name>S-adenosyl-L-methionine</name>
        <dbReference type="ChEBI" id="CHEBI:59789"/>
    </ligand>
</feature>
<feature type="binding site" evidence="4">
    <location>
        <position position="71"/>
    </location>
    <ligand>
        <name>S-adenosyl-L-methionine</name>
        <dbReference type="ChEBI" id="CHEBI:59789"/>
    </ligand>
</feature>
<dbReference type="GO" id="GO:0008168">
    <property type="term" value="F:methyltransferase activity"/>
    <property type="evidence" value="ECO:0007669"/>
    <property type="project" value="UniProtKB-KW"/>
</dbReference>
<dbReference type="InterPro" id="IPR023576">
    <property type="entry name" value="UbiE/COQ5_MeTrFase_CS"/>
</dbReference>
<dbReference type="Pfam" id="PF01209">
    <property type="entry name" value="Ubie_methyltran"/>
    <property type="match status" value="1"/>
</dbReference>
<name>A0ABN2EIT1_9ACTN</name>
<dbReference type="CDD" id="cd02440">
    <property type="entry name" value="AdoMet_MTases"/>
    <property type="match status" value="1"/>
</dbReference>
<dbReference type="SUPFAM" id="SSF53335">
    <property type="entry name" value="S-adenosyl-L-methionine-dependent methyltransferases"/>
    <property type="match status" value="1"/>
</dbReference>
<accession>A0ABN2EIT1</accession>
<dbReference type="PANTHER" id="PTHR43591">
    <property type="entry name" value="METHYLTRANSFERASE"/>
    <property type="match status" value="1"/>
</dbReference>
<keyword evidence="1 4" id="KW-0489">Methyltransferase</keyword>
<comment type="similarity">
    <text evidence="4">Belongs to the class I-like SAM-binding methyltransferase superfamily. MenG/UbiE family.</text>
</comment>
<dbReference type="PROSITE" id="PS51608">
    <property type="entry name" value="SAM_MT_UBIE"/>
    <property type="match status" value="1"/>
</dbReference>
<evidence type="ECO:0000313" key="5">
    <source>
        <dbReference type="EMBL" id="GAA1604721.1"/>
    </source>
</evidence>
<dbReference type="EC" id="2.1.1.163" evidence="4"/>
<keyword evidence="4" id="KW-0474">Menaquinone biosynthesis</keyword>
<gene>
    <name evidence="4" type="primary">menG</name>
    <name evidence="5" type="ORF">GCM10009742_61860</name>
</gene>
<comment type="catalytic activity">
    <reaction evidence="4">
        <text>a 2-demethylmenaquinol + S-adenosyl-L-methionine = a menaquinol + S-adenosyl-L-homocysteine + H(+)</text>
        <dbReference type="Rhea" id="RHEA:42640"/>
        <dbReference type="Rhea" id="RHEA-COMP:9539"/>
        <dbReference type="Rhea" id="RHEA-COMP:9563"/>
        <dbReference type="ChEBI" id="CHEBI:15378"/>
        <dbReference type="ChEBI" id="CHEBI:18151"/>
        <dbReference type="ChEBI" id="CHEBI:55437"/>
        <dbReference type="ChEBI" id="CHEBI:57856"/>
        <dbReference type="ChEBI" id="CHEBI:59789"/>
        <dbReference type="EC" id="2.1.1.163"/>
    </reaction>
</comment>
<dbReference type="NCBIfam" id="NF001241">
    <property type="entry name" value="PRK00216.1-2"/>
    <property type="match status" value="1"/>
</dbReference>
<reference evidence="5 6" key="1">
    <citation type="journal article" date="2019" name="Int. J. Syst. Evol. Microbiol.">
        <title>The Global Catalogue of Microorganisms (GCM) 10K type strain sequencing project: providing services to taxonomists for standard genome sequencing and annotation.</title>
        <authorList>
            <consortium name="The Broad Institute Genomics Platform"/>
            <consortium name="The Broad Institute Genome Sequencing Center for Infectious Disease"/>
            <person name="Wu L."/>
            <person name="Ma J."/>
        </authorList>
    </citation>
    <scope>NUCLEOTIDE SEQUENCE [LARGE SCALE GENOMIC DNA]</scope>
    <source>
        <strain evidence="5 6">JCM 14304</strain>
    </source>
</reference>
<sequence length="240" mass="26621">MTVQDTRQVTRADLSKQPHDVAAMFDNVAEGYDRTNAVATMGLEKLYWRPATLAEIAPRKGLKILDLAAGTGASSINLRESGAEVVSCDFSVGMLTVGKRRHPELDLIAGDALRLPFADESFDVVTISWALRNVNDVPLALREMLRVTRPGGRLVVLEQSHPTWKPFRVVYLEYMMRAVPAVAKVVSTNPEAYEYLAESTRAWLPQEPLARAIEEAGWTRVQWRNLTGGLVAIHRAVKPS</sequence>
<dbReference type="EMBL" id="BAAAND010000009">
    <property type="protein sequence ID" value="GAA1604721.1"/>
    <property type="molecule type" value="Genomic_DNA"/>
</dbReference>
<dbReference type="PROSITE" id="PS01184">
    <property type="entry name" value="UBIE_2"/>
    <property type="match status" value="1"/>
</dbReference>
<dbReference type="InterPro" id="IPR029063">
    <property type="entry name" value="SAM-dependent_MTases_sf"/>
</dbReference>
<keyword evidence="3 4" id="KW-0949">S-adenosyl-L-methionine</keyword>
<evidence type="ECO:0000256" key="3">
    <source>
        <dbReference type="ARBA" id="ARBA00022691"/>
    </source>
</evidence>
<dbReference type="InterPro" id="IPR004033">
    <property type="entry name" value="UbiE/COQ5_MeTrFase"/>
</dbReference>
<dbReference type="Gene3D" id="3.40.50.150">
    <property type="entry name" value="Vaccinia Virus protein VP39"/>
    <property type="match status" value="1"/>
</dbReference>
<keyword evidence="2 4" id="KW-0808">Transferase</keyword>
<keyword evidence="6" id="KW-1185">Reference proteome</keyword>
<dbReference type="PANTHER" id="PTHR43591:SF24">
    <property type="entry name" value="2-METHOXY-6-POLYPRENYL-1,4-BENZOQUINOL METHYLASE, MITOCHONDRIAL"/>
    <property type="match status" value="1"/>
</dbReference>
<comment type="pathway">
    <text evidence="4">Quinol/quinone metabolism; menaquinone biosynthesis; menaquinol from 1,4-dihydroxy-2-naphthoate: step 2/2.</text>
</comment>
<feature type="binding site" evidence="4">
    <location>
        <begin position="111"/>
        <end position="112"/>
    </location>
    <ligand>
        <name>S-adenosyl-L-methionine</name>
        <dbReference type="ChEBI" id="CHEBI:59789"/>
    </ligand>
</feature>
<dbReference type="NCBIfam" id="TIGR01934">
    <property type="entry name" value="MenG_MenH_UbiE"/>
    <property type="match status" value="1"/>
</dbReference>
<protein>
    <recommendedName>
        <fullName evidence="4">Demethylmenaquinone methyltransferase</fullName>
        <ecNumber evidence="4">2.1.1.163</ecNumber>
    </recommendedName>
</protein>
<proteinExistence type="inferred from homology"/>
<comment type="caution">
    <text evidence="5">The sequence shown here is derived from an EMBL/GenBank/DDBJ whole genome shotgun (WGS) entry which is preliminary data.</text>
</comment>
<comment type="function">
    <text evidence="4">Methyltransferase required for the conversion of demethylmenaquinol (DMKH2) to menaquinol (MKH2).</text>
</comment>
<feature type="binding site" evidence="4">
    <location>
        <position position="128"/>
    </location>
    <ligand>
        <name>S-adenosyl-L-methionine</name>
        <dbReference type="ChEBI" id="CHEBI:59789"/>
    </ligand>
</feature>
<dbReference type="HAMAP" id="MF_01813">
    <property type="entry name" value="MenG_UbiE_methyltr"/>
    <property type="match status" value="1"/>
</dbReference>
<evidence type="ECO:0000256" key="4">
    <source>
        <dbReference type="HAMAP-Rule" id="MF_01813"/>
    </source>
</evidence>
<organism evidence="5 6">
    <name type="scientific">Kribbella karoonensis</name>
    <dbReference type="NCBI Taxonomy" id="324851"/>
    <lineage>
        <taxon>Bacteria</taxon>
        <taxon>Bacillati</taxon>
        <taxon>Actinomycetota</taxon>
        <taxon>Actinomycetes</taxon>
        <taxon>Propionibacteriales</taxon>
        <taxon>Kribbellaceae</taxon>
        <taxon>Kribbella</taxon>
    </lineage>
</organism>
<dbReference type="GO" id="GO:0032259">
    <property type="term" value="P:methylation"/>
    <property type="evidence" value="ECO:0007669"/>
    <property type="project" value="UniProtKB-KW"/>
</dbReference>
<evidence type="ECO:0000313" key="6">
    <source>
        <dbReference type="Proteomes" id="UP001500190"/>
    </source>
</evidence>